<reference evidence="2" key="2">
    <citation type="journal article" date="2022" name="Nat. Biotechnol.">
        <title>Carbon-negative production of acetone and isopropanol by gas fermentation at industrial pilot scale.</title>
        <authorList>
            <person name="Liew F.E."/>
            <person name="Nogle R."/>
            <person name="Abdalla T."/>
            <person name="Rasor B.J."/>
            <person name="Canter C."/>
            <person name="Jensen R.O."/>
            <person name="Wang L."/>
            <person name="Strutz J."/>
            <person name="Chirania P."/>
            <person name="De Tissera S."/>
            <person name="Mueller A.P."/>
            <person name="Ruan Z."/>
            <person name="Gao A."/>
            <person name="Tran L."/>
            <person name="Engle N.L."/>
            <person name="Bromley J.C."/>
            <person name="Daniell J."/>
            <person name="Conrado R."/>
            <person name="Tschaplinski T.J."/>
            <person name="Giannone R.J."/>
            <person name="Hettich R.L."/>
            <person name="Karim A.S."/>
            <person name="Simpson S.D."/>
            <person name="Brown S.D."/>
            <person name="Leang C."/>
            <person name="Jewett M.C."/>
            <person name="Kopke M."/>
        </authorList>
    </citation>
    <scope>NUCLEOTIDE SEQUENCE</scope>
    <source>
        <strain evidence="2">DJ015</strain>
    </source>
</reference>
<evidence type="ECO:0000313" key="3">
    <source>
        <dbReference type="Proteomes" id="UP001194098"/>
    </source>
</evidence>
<reference evidence="2" key="1">
    <citation type="submission" date="2020-04" db="EMBL/GenBank/DDBJ databases">
        <authorList>
            <person name="Brown S."/>
        </authorList>
    </citation>
    <scope>NUCLEOTIDE SEQUENCE</scope>
    <source>
        <strain evidence="2">DJ015</strain>
    </source>
</reference>
<evidence type="ECO:0000313" key="2">
    <source>
        <dbReference type="EMBL" id="MBC2478372.1"/>
    </source>
</evidence>
<accession>A0AAW3WHQ6</accession>
<dbReference type="Proteomes" id="UP001194098">
    <property type="component" value="Unassembled WGS sequence"/>
</dbReference>
<organism evidence="2 3">
    <name type="scientific">Clostridium beijerinckii</name>
    <name type="common">Clostridium MP</name>
    <dbReference type="NCBI Taxonomy" id="1520"/>
    <lineage>
        <taxon>Bacteria</taxon>
        <taxon>Bacillati</taxon>
        <taxon>Bacillota</taxon>
        <taxon>Clostridia</taxon>
        <taxon>Eubacteriales</taxon>
        <taxon>Clostridiaceae</taxon>
        <taxon>Clostridium</taxon>
    </lineage>
</organism>
<name>A0AAW3WHQ6_CLOBE</name>
<protein>
    <submittedName>
        <fullName evidence="2">ImmA/IrrE family metallo-endopeptidase</fullName>
    </submittedName>
</protein>
<comment type="caution">
    <text evidence="2">The sequence shown here is derived from an EMBL/GenBank/DDBJ whole genome shotgun (WGS) entry which is preliminary data.</text>
</comment>
<dbReference type="AlphaFoldDB" id="A0AAW3WHQ6"/>
<keyword evidence="1" id="KW-0472">Membrane</keyword>
<keyword evidence="1" id="KW-1133">Transmembrane helix</keyword>
<sequence>MKRGNALFKKIYLVTILTMLFTILLTGIQVMASTNGQQGKVNWKSTTKDEEIDLPDGVTVDGGVWKSPTYSSAEEDTSSSKLIGTLMNSGEETGAIIAALMGVLAISASKSGANETNIETVASGNGIWVPETDREAVTKMINDAASKKYYIDENGFVKAVEGAAEDASKSSTYSSVIDRLINGSSKVVIGVDDGWVSSGENGLEANAFGSDGGITVGDNHTPQVVIVNGKDTAGSKADITLAHELTHALRGELGLKSINTEGGVNKDEEAHTIELENKIRAELGYAIRTDGDNTDGGDGSYGKFNDAASEKDWYSIIDKLQGTTTLSGNAYSNYSEGSIVGIVIKSIFSSLSDVLLKKKKKSKKSRSSSSSYSVPEYGAGFDCNSDWDCDCSWAWDCHGDCEWVSDCHRDWTAFWDTAWN</sequence>
<feature type="transmembrane region" description="Helical" evidence="1">
    <location>
        <begin position="12"/>
        <end position="32"/>
    </location>
</feature>
<evidence type="ECO:0000256" key="1">
    <source>
        <dbReference type="SAM" id="Phobius"/>
    </source>
</evidence>
<gene>
    <name evidence="2" type="ORF">HGI39_27630</name>
</gene>
<dbReference type="EMBL" id="JABAGV010000407">
    <property type="protein sequence ID" value="MBC2478372.1"/>
    <property type="molecule type" value="Genomic_DNA"/>
</dbReference>
<feature type="non-terminal residue" evidence="2">
    <location>
        <position position="420"/>
    </location>
</feature>
<proteinExistence type="predicted"/>
<keyword evidence="1" id="KW-0812">Transmembrane</keyword>